<evidence type="ECO:0000313" key="5">
    <source>
        <dbReference type="EMBL" id="MFC4564119.1"/>
    </source>
</evidence>
<sequence length="331" mass="35092">MPPTPTPTAANRGAFAPLATAAALLLALTACGSPGEEGGDTEADASGAAFNTSPEQDRIRAEPVPEIAGLVPGEIRDSGRLTVGFSTGGAPPLNFYADDDETLIGHETDIAQIVADKLDLELDPRPTSWDNLFLGVESGQTDVAISNVTVTEERKDLYDFATYRIDTVSFEVTEGSEIEEISEPADVAGLRIGVDAGTNQEDILLRWDEENQEAGLEATEILYYESAADYYLALRSGRLDAWLGPTPSVNYHVETAGESTAVGTISGGGDIRADIAAMTRKDNGLVEALGAAVDSAIETGEYQEVLDRWALGNEAVESSEINPQGLPREEE</sequence>
<evidence type="ECO:0000313" key="6">
    <source>
        <dbReference type="Proteomes" id="UP001595923"/>
    </source>
</evidence>
<evidence type="ECO:0000256" key="3">
    <source>
        <dbReference type="SAM" id="SignalP"/>
    </source>
</evidence>
<keyword evidence="6" id="KW-1185">Reference proteome</keyword>
<evidence type="ECO:0000256" key="2">
    <source>
        <dbReference type="SAM" id="MobiDB-lite"/>
    </source>
</evidence>
<protein>
    <submittedName>
        <fullName evidence="5">Transporter substrate-binding domain-containing protein</fullName>
    </submittedName>
</protein>
<feature type="chain" id="PRO_5047106918" evidence="3">
    <location>
        <begin position="33"/>
        <end position="331"/>
    </location>
</feature>
<dbReference type="PANTHER" id="PTHR35936">
    <property type="entry name" value="MEMBRANE-BOUND LYTIC MUREIN TRANSGLYCOSYLASE F"/>
    <property type="match status" value="1"/>
</dbReference>
<dbReference type="SUPFAM" id="SSF53850">
    <property type="entry name" value="Periplasmic binding protein-like II"/>
    <property type="match status" value="1"/>
</dbReference>
<dbReference type="EMBL" id="JBHSFQ010000021">
    <property type="protein sequence ID" value="MFC4564119.1"/>
    <property type="molecule type" value="Genomic_DNA"/>
</dbReference>
<feature type="domain" description="Solute-binding protein family 3/N-terminal" evidence="4">
    <location>
        <begin position="80"/>
        <end position="313"/>
    </location>
</feature>
<accession>A0ABV9DYZ0</accession>
<dbReference type="InterPro" id="IPR001638">
    <property type="entry name" value="Solute-binding_3/MltF_N"/>
</dbReference>
<feature type="signal peptide" evidence="3">
    <location>
        <begin position="1"/>
        <end position="32"/>
    </location>
</feature>
<evidence type="ECO:0000256" key="1">
    <source>
        <dbReference type="ARBA" id="ARBA00022729"/>
    </source>
</evidence>
<dbReference type="Gene3D" id="3.40.190.10">
    <property type="entry name" value="Periplasmic binding protein-like II"/>
    <property type="match status" value="2"/>
</dbReference>
<dbReference type="PANTHER" id="PTHR35936:SF19">
    <property type="entry name" value="AMINO-ACID-BINDING PROTEIN YXEM-RELATED"/>
    <property type="match status" value="1"/>
</dbReference>
<proteinExistence type="predicted"/>
<name>A0ABV9DYZ0_9ACTN</name>
<reference evidence="6" key="1">
    <citation type="journal article" date="2019" name="Int. J. Syst. Evol. Microbiol.">
        <title>The Global Catalogue of Microorganisms (GCM) 10K type strain sequencing project: providing services to taxonomists for standard genome sequencing and annotation.</title>
        <authorList>
            <consortium name="The Broad Institute Genomics Platform"/>
            <consortium name="The Broad Institute Genome Sequencing Center for Infectious Disease"/>
            <person name="Wu L."/>
            <person name="Ma J."/>
        </authorList>
    </citation>
    <scope>NUCLEOTIDE SEQUENCE [LARGE SCALE GENOMIC DNA]</scope>
    <source>
        <strain evidence="6">XZYJ18</strain>
    </source>
</reference>
<dbReference type="SMART" id="SM00062">
    <property type="entry name" value="PBPb"/>
    <property type="match status" value="1"/>
</dbReference>
<feature type="region of interest" description="Disordered" evidence="2">
    <location>
        <begin position="31"/>
        <end position="61"/>
    </location>
</feature>
<dbReference type="Pfam" id="PF00497">
    <property type="entry name" value="SBP_bac_3"/>
    <property type="match status" value="1"/>
</dbReference>
<dbReference type="Proteomes" id="UP001595923">
    <property type="component" value="Unassembled WGS sequence"/>
</dbReference>
<evidence type="ECO:0000259" key="4">
    <source>
        <dbReference type="SMART" id="SM00062"/>
    </source>
</evidence>
<gene>
    <name evidence="5" type="ORF">ACFO4E_19850</name>
</gene>
<keyword evidence="1 3" id="KW-0732">Signal</keyword>
<comment type="caution">
    <text evidence="5">The sequence shown here is derived from an EMBL/GenBank/DDBJ whole genome shotgun (WGS) entry which is preliminary data.</text>
</comment>
<dbReference type="RefSeq" id="WP_378576965.1">
    <property type="nucleotide sequence ID" value="NZ_JBHSFQ010000021.1"/>
</dbReference>
<organism evidence="5 6">
    <name type="scientific">Nocardiopsis mangrovi</name>
    <dbReference type="NCBI Taxonomy" id="1179818"/>
    <lineage>
        <taxon>Bacteria</taxon>
        <taxon>Bacillati</taxon>
        <taxon>Actinomycetota</taxon>
        <taxon>Actinomycetes</taxon>
        <taxon>Streptosporangiales</taxon>
        <taxon>Nocardiopsidaceae</taxon>
        <taxon>Nocardiopsis</taxon>
    </lineage>
</organism>